<gene>
    <name evidence="2" type="ORF">DZF93_06125</name>
</gene>
<organism evidence="2 3">
    <name type="scientific">Clavibacter michiganensis subsp. insidiosus</name>
    <dbReference type="NCBI Taxonomy" id="33014"/>
    <lineage>
        <taxon>Bacteria</taxon>
        <taxon>Bacillati</taxon>
        <taxon>Actinomycetota</taxon>
        <taxon>Actinomycetes</taxon>
        <taxon>Micrococcales</taxon>
        <taxon>Microbacteriaceae</taxon>
        <taxon>Clavibacter</taxon>
    </lineage>
</organism>
<dbReference type="Proteomes" id="UP000266634">
    <property type="component" value="Unassembled WGS sequence"/>
</dbReference>
<evidence type="ECO:0000256" key="1">
    <source>
        <dbReference type="SAM" id="MobiDB-lite"/>
    </source>
</evidence>
<sequence>MAWPKGAGEVAAWAEDAPGPASTTARIAAAERSAATRARGRTVVMAVMMVPSVESSADRPPAP</sequence>
<accession>A0A399MYS9</accession>
<evidence type="ECO:0000313" key="3">
    <source>
        <dbReference type="Proteomes" id="UP000266634"/>
    </source>
</evidence>
<name>A0A399MYS9_9MICO</name>
<proteinExistence type="predicted"/>
<feature type="compositionally biased region" description="Low complexity" evidence="1">
    <location>
        <begin position="21"/>
        <end position="36"/>
    </location>
</feature>
<comment type="caution">
    <text evidence="2">The sequence shown here is derived from an EMBL/GenBank/DDBJ whole genome shotgun (WGS) entry which is preliminary data.</text>
</comment>
<protein>
    <submittedName>
        <fullName evidence="2">Uncharacterized protein</fullName>
    </submittedName>
</protein>
<evidence type="ECO:0000313" key="2">
    <source>
        <dbReference type="EMBL" id="RIJ43552.1"/>
    </source>
</evidence>
<dbReference type="AlphaFoldDB" id="A0A399MYS9"/>
<reference evidence="2 3" key="1">
    <citation type="submission" date="2018-08" db="EMBL/GenBank/DDBJ databases">
        <title>Genome Sequence of Clavibacter michiganensis Subspecies type strains, and the Atypical Peach-Colored Strains Isolated from Tomato.</title>
        <authorList>
            <person name="Osdaghi E."/>
            <person name="Portier P."/>
            <person name="Briand M."/>
            <person name="Jacques M.-A."/>
        </authorList>
    </citation>
    <scope>NUCLEOTIDE SEQUENCE [LARGE SCALE GENOMIC DNA]</scope>
    <source>
        <strain evidence="2 3">CFBP 6488</strain>
    </source>
</reference>
<dbReference type="EMBL" id="QWEA01000170">
    <property type="protein sequence ID" value="RIJ43552.1"/>
    <property type="molecule type" value="Genomic_DNA"/>
</dbReference>
<feature type="region of interest" description="Disordered" evidence="1">
    <location>
        <begin position="1"/>
        <end position="36"/>
    </location>
</feature>